<feature type="region of interest" description="Disordered" evidence="1">
    <location>
        <begin position="1"/>
        <end position="36"/>
    </location>
</feature>
<comment type="caution">
    <text evidence="3">The sequence shown here is derived from an EMBL/GenBank/DDBJ whole genome shotgun (WGS) entry which is preliminary data.</text>
</comment>
<reference evidence="4" key="1">
    <citation type="journal article" date="2019" name="Int. J. Syst. Evol. Microbiol.">
        <title>The Global Catalogue of Microorganisms (GCM) 10K type strain sequencing project: providing services to taxonomists for standard genome sequencing and annotation.</title>
        <authorList>
            <consortium name="The Broad Institute Genomics Platform"/>
            <consortium name="The Broad Institute Genome Sequencing Center for Infectious Disease"/>
            <person name="Wu L."/>
            <person name="Ma J."/>
        </authorList>
    </citation>
    <scope>NUCLEOTIDE SEQUENCE [LARGE SCALE GENOMIC DNA]</scope>
    <source>
        <strain evidence="4">KCTC 52141</strain>
    </source>
</reference>
<dbReference type="EMBL" id="JBHRTL010000031">
    <property type="protein sequence ID" value="MFC3156700.1"/>
    <property type="molecule type" value="Genomic_DNA"/>
</dbReference>
<name>A0ABV7HVX0_9GAMM</name>
<keyword evidence="2" id="KW-0812">Transmembrane</keyword>
<keyword evidence="2" id="KW-1133">Transmembrane helix</keyword>
<feature type="transmembrane region" description="Helical" evidence="2">
    <location>
        <begin position="75"/>
        <end position="100"/>
    </location>
</feature>
<proteinExistence type="predicted"/>
<dbReference type="RefSeq" id="WP_382418047.1">
    <property type="nucleotide sequence ID" value="NZ_AP031500.1"/>
</dbReference>
<dbReference type="Proteomes" id="UP001595548">
    <property type="component" value="Unassembled WGS sequence"/>
</dbReference>
<evidence type="ECO:0000256" key="2">
    <source>
        <dbReference type="SAM" id="Phobius"/>
    </source>
</evidence>
<gene>
    <name evidence="3" type="ORF">ACFOEB_15925</name>
</gene>
<accession>A0ABV7HVX0</accession>
<organism evidence="3 4">
    <name type="scientific">Gilvimarinus japonicus</name>
    <dbReference type="NCBI Taxonomy" id="1796469"/>
    <lineage>
        <taxon>Bacteria</taxon>
        <taxon>Pseudomonadati</taxon>
        <taxon>Pseudomonadota</taxon>
        <taxon>Gammaproteobacteria</taxon>
        <taxon>Cellvibrionales</taxon>
        <taxon>Cellvibrionaceae</taxon>
        <taxon>Gilvimarinus</taxon>
    </lineage>
</organism>
<keyword evidence="2" id="KW-0472">Membrane</keyword>
<feature type="region of interest" description="Disordered" evidence="1">
    <location>
        <begin position="160"/>
        <end position="179"/>
    </location>
</feature>
<dbReference type="SUPFAM" id="SSF82866">
    <property type="entry name" value="Multidrug efflux transporter AcrB transmembrane domain"/>
    <property type="match status" value="1"/>
</dbReference>
<evidence type="ECO:0000256" key="1">
    <source>
        <dbReference type="SAM" id="MobiDB-lite"/>
    </source>
</evidence>
<feature type="compositionally biased region" description="Basic and acidic residues" evidence="1">
    <location>
        <begin position="160"/>
        <end position="170"/>
    </location>
</feature>
<protein>
    <submittedName>
        <fullName evidence="3">Uncharacterized protein</fullName>
    </submittedName>
</protein>
<evidence type="ECO:0000313" key="3">
    <source>
        <dbReference type="EMBL" id="MFC3156700.1"/>
    </source>
</evidence>
<feature type="compositionally biased region" description="Basic and acidic residues" evidence="1">
    <location>
        <begin position="1"/>
        <end position="19"/>
    </location>
</feature>
<sequence length="179" mass="19723">MAPESVKDESGASKPRSVDPELEAEASSGQKSRGPADRIAEEFHQAVVIGEELIGCLKSYSELLGLELLLAFKSFFALLGSWLLLLPALLLTWLSLSALLAWTGYSLSGMPIVGFAVLFVMQLLLSLTLWFSVKRYRRRMTMSESRRQFKTIMQGVRNELDRSGKAKESGAKPPEGDLG</sequence>
<keyword evidence="4" id="KW-1185">Reference proteome</keyword>
<evidence type="ECO:0000313" key="4">
    <source>
        <dbReference type="Proteomes" id="UP001595548"/>
    </source>
</evidence>
<feature type="transmembrane region" description="Helical" evidence="2">
    <location>
        <begin position="112"/>
        <end position="133"/>
    </location>
</feature>